<reference evidence="3 4" key="1">
    <citation type="journal article" date="2024" name="Front Chem Biol">
        <title>Unveiling the potential of Daldinia eschscholtzii MFLUCC 19-0629 through bioactivity and bioinformatics studies for enhanced sustainable agriculture production.</title>
        <authorList>
            <person name="Brooks S."/>
            <person name="Weaver J.A."/>
            <person name="Klomchit A."/>
            <person name="Alharthi S.A."/>
            <person name="Onlamun T."/>
            <person name="Nurani R."/>
            <person name="Vong T.K."/>
            <person name="Alberti F."/>
            <person name="Greco C."/>
        </authorList>
    </citation>
    <scope>NUCLEOTIDE SEQUENCE [LARGE SCALE GENOMIC DNA]</scope>
    <source>
        <strain evidence="3">MFLUCC 19-0629</strain>
    </source>
</reference>
<dbReference type="AlphaFoldDB" id="A0AAX6M9I4"/>
<feature type="chain" id="PRO_5043489474" description="GEgh 16 protein" evidence="2">
    <location>
        <begin position="21"/>
        <end position="358"/>
    </location>
</feature>
<dbReference type="EMBL" id="JBANMG010000009">
    <property type="protein sequence ID" value="KAK6949076.1"/>
    <property type="molecule type" value="Genomic_DNA"/>
</dbReference>
<feature type="compositionally biased region" description="Gly residues" evidence="1">
    <location>
        <begin position="331"/>
        <end position="349"/>
    </location>
</feature>
<organism evidence="3 4">
    <name type="scientific">Daldinia eschscholtzii</name>
    <dbReference type="NCBI Taxonomy" id="292717"/>
    <lineage>
        <taxon>Eukaryota</taxon>
        <taxon>Fungi</taxon>
        <taxon>Dikarya</taxon>
        <taxon>Ascomycota</taxon>
        <taxon>Pezizomycotina</taxon>
        <taxon>Sordariomycetes</taxon>
        <taxon>Xylariomycetidae</taxon>
        <taxon>Xylariales</taxon>
        <taxon>Hypoxylaceae</taxon>
        <taxon>Daldinia</taxon>
    </lineage>
</organism>
<evidence type="ECO:0000256" key="2">
    <source>
        <dbReference type="SAM" id="SignalP"/>
    </source>
</evidence>
<comment type="caution">
    <text evidence="3">The sequence shown here is derived from an EMBL/GenBank/DDBJ whole genome shotgun (WGS) entry which is preliminary data.</text>
</comment>
<sequence>MPSISSSILSFASLLAVAQAHGVILGAQGIQGSPESVGFKVEPELARNCTSISPCQQDTTIIRDAEIAANVVNECGRTELSGNIDIGENTENALAAGAVTQVKAGTQLKVTIHQVNADGAGPYACDLVEAGNNGVITQNLTVENNVPGVNGFSQAKTQQFEILVNMPEKFSCSGSSAGNVCTVRCRNNALAGPFGGCFPVQQVDVEPSQNTAANVPTSLSLDKVFKQVSQDQADLPDAIAAIQEAGSEEALKNAAAVSQLLKQTVTSLPAATQTLDIVTGVATSAAASATPTAVENGRNGNGRNGNGRNGNGRGNNGNNNNADNNNANAGNGNGRGNGNGFGGNFGGFGNRRRTVFRA</sequence>
<gene>
    <name evidence="3" type="ORF">Daesc_009149</name>
</gene>
<evidence type="ECO:0000313" key="4">
    <source>
        <dbReference type="Proteomes" id="UP001369815"/>
    </source>
</evidence>
<protein>
    <recommendedName>
        <fullName evidence="5">GEgh 16 protein</fullName>
    </recommendedName>
</protein>
<feature type="compositionally biased region" description="Low complexity" evidence="1">
    <location>
        <begin position="285"/>
        <end position="298"/>
    </location>
</feature>
<proteinExistence type="predicted"/>
<evidence type="ECO:0000256" key="1">
    <source>
        <dbReference type="SAM" id="MobiDB-lite"/>
    </source>
</evidence>
<feature type="region of interest" description="Disordered" evidence="1">
    <location>
        <begin position="285"/>
        <end position="358"/>
    </location>
</feature>
<evidence type="ECO:0008006" key="5">
    <source>
        <dbReference type="Google" id="ProtNLM"/>
    </source>
</evidence>
<keyword evidence="4" id="KW-1185">Reference proteome</keyword>
<dbReference type="PANTHER" id="PTHR34618">
    <property type="entry name" value="SURFACE PROTEIN MAS1, PUTATIVE-RELATED"/>
    <property type="match status" value="1"/>
</dbReference>
<feature type="compositionally biased region" description="Low complexity" evidence="1">
    <location>
        <begin position="316"/>
        <end position="330"/>
    </location>
</feature>
<dbReference type="PANTHER" id="PTHR34618:SF3">
    <property type="entry name" value="GEGH 16 PROTEIN"/>
    <property type="match status" value="1"/>
</dbReference>
<feature type="compositionally biased region" description="Gly residues" evidence="1">
    <location>
        <begin position="299"/>
        <end position="315"/>
    </location>
</feature>
<accession>A0AAX6M9I4</accession>
<keyword evidence="2" id="KW-0732">Signal</keyword>
<dbReference type="InterPro" id="IPR021476">
    <property type="entry name" value="Egh16-like"/>
</dbReference>
<evidence type="ECO:0000313" key="3">
    <source>
        <dbReference type="EMBL" id="KAK6949076.1"/>
    </source>
</evidence>
<feature type="signal peptide" evidence="2">
    <location>
        <begin position="1"/>
        <end position="20"/>
    </location>
</feature>
<dbReference type="Proteomes" id="UP001369815">
    <property type="component" value="Unassembled WGS sequence"/>
</dbReference>
<dbReference type="Pfam" id="PF11327">
    <property type="entry name" value="Egh16-like"/>
    <property type="match status" value="1"/>
</dbReference>
<name>A0AAX6M9I4_9PEZI</name>